<accession>A0ABV0Q0M9</accession>
<protein>
    <submittedName>
        <fullName evidence="2">Uncharacterized protein</fullName>
    </submittedName>
</protein>
<gene>
    <name evidence="2" type="ORF">GOODEAATRI_021422</name>
</gene>
<keyword evidence="1" id="KW-0732">Signal</keyword>
<dbReference type="Proteomes" id="UP001476798">
    <property type="component" value="Unassembled WGS sequence"/>
</dbReference>
<feature type="signal peptide" evidence="1">
    <location>
        <begin position="1"/>
        <end position="24"/>
    </location>
</feature>
<feature type="chain" id="PRO_5046160393" evidence="1">
    <location>
        <begin position="25"/>
        <end position="142"/>
    </location>
</feature>
<evidence type="ECO:0000313" key="3">
    <source>
        <dbReference type="Proteomes" id="UP001476798"/>
    </source>
</evidence>
<organism evidence="2 3">
    <name type="scientific">Goodea atripinnis</name>
    <dbReference type="NCBI Taxonomy" id="208336"/>
    <lineage>
        <taxon>Eukaryota</taxon>
        <taxon>Metazoa</taxon>
        <taxon>Chordata</taxon>
        <taxon>Craniata</taxon>
        <taxon>Vertebrata</taxon>
        <taxon>Euteleostomi</taxon>
        <taxon>Actinopterygii</taxon>
        <taxon>Neopterygii</taxon>
        <taxon>Teleostei</taxon>
        <taxon>Neoteleostei</taxon>
        <taxon>Acanthomorphata</taxon>
        <taxon>Ovalentaria</taxon>
        <taxon>Atherinomorphae</taxon>
        <taxon>Cyprinodontiformes</taxon>
        <taxon>Goodeidae</taxon>
        <taxon>Goodea</taxon>
    </lineage>
</organism>
<dbReference type="InterPro" id="IPR039895">
    <property type="entry name" value="COBL-like"/>
</dbReference>
<evidence type="ECO:0000313" key="2">
    <source>
        <dbReference type="EMBL" id="MEQ2189067.1"/>
    </source>
</evidence>
<sequence>MLILLSYSCLFITNFLLPFFPAFSKPLMDLLVTLCAEYHLNPSSHTLELVTANRKNVKLKPNALIGTLDAEKIILKPKGEDKNKKTGPQMPEASYHLLIGCLLFKANNGQCPSFSCACQQAPTAQHGLTLLEFIPDRLSHIL</sequence>
<dbReference type="EMBL" id="JAHRIO010092051">
    <property type="protein sequence ID" value="MEQ2189067.1"/>
    <property type="molecule type" value="Genomic_DNA"/>
</dbReference>
<evidence type="ECO:0000256" key="1">
    <source>
        <dbReference type="SAM" id="SignalP"/>
    </source>
</evidence>
<keyword evidence="3" id="KW-1185">Reference proteome</keyword>
<dbReference type="PANTHER" id="PTHR21557:SF2">
    <property type="entry name" value="CORDON-BLEU PROTEIN-LIKE 1"/>
    <property type="match status" value="1"/>
</dbReference>
<dbReference type="PANTHER" id="PTHR21557">
    <property type="entry name" value="CORDON-BLEU"/>
    <property type="match status" value="1"/>
</dbReference>
<reference evidence="2 3" key="1">
    <citation type="submission" date="2021-06" db="EMBL/GenBank/DDBJ databases">
        <authorList>
            <person name="Palmer J.M."/>
        </authorList>
    </citation>
    <scope>NUCLEOTIDE SEQUENCE [LARGE SCALE GENOMIC DNA]</scope>
    <source>
        <strain evidence="2 3">GA_2019</strain>
        <tissue evidence="2">Muscle</tissue>
    </source>
</reference>
<proteinExistence type="predicted"/>
<comment type="caution">
    <text evidence="2">The sequence shown here is derived from an EMBL/GenBank/DDBJ whole genome shotgun (WGS) entry which is preliminary data.</text>
</comment>
<name>A0ABV0Q0M9_9TELE</name>